<protein>
    <submittedName>
        <fullName evidence="1">Uncharacterized protein</fullName>
    </submittedName>
</protein>
<organism evidence="1 2">
    <name type="scientific">Nocardia terrae</name>
    <dbReference type="NCBI Taxonomy" id="2675851"/>
    <lineage>
        <taxon>Bacteria</taxon>
        <taxon>Bacillati</taxon>
        <taxon>Actinomycetota</taxon>
        <taxon>Actinomycetes</taxon>
        <taxon>Mycobacteriales</taxon>
        <taxon>Nocardiaceae</taxon>
        <taxon>Nocardia</taxon>
    </lineage>
</organism>
<proteinExistence type="predicted"/>
<name>A0A7K1V4Q6_9NOCA</name>
<evidence type="ECO:0000313" key="1">
    <source>
        <dbReference type="EMBL" id="MVU81604.1"/>
    </source>
</evidence>
<keyword evidence="2" id="KW-1185">Reference proteome</keyword>
<dbReference type="Pfam" id="PF15593">
    <property type="entry name" value="Imm42"/>
    <property type="match status" value="1"/>
</dbReference>
<gene>
    <name evidence="1" type="ORF">GPX89_30735</name>
</gene>
<dbReference type="AlphaFoldDB" id="A0A7K1V4Q6"/>
<dbReference type="EMBL" id="WRPP01000006">
    <property type="protein sequence ID" value="MVU81604.1"/>
    <property type="molecule type" value="Genomic_DNA"/>
</dbReference>
<comment type="caution">
    <text evidence="1">The sequence shown here is derived from an EMBL/GenBank/DDBJ whole genome shotgun (WGS) entry which is preliminary data.</text>
</comment>
<sequence length="198" mass="22934">MPSSGRWQSTVIVGDPDRFAVEFELDSNRMSEPDFFRWLWGRIRWWCGGQSVGIFEPQAQLIDAVVPMQFRLRRRGGGQGEGLIDEPAEVAFRTVMAAIYEDRGQTFEQMREEGASVGSVPVGPQVYEFDPWRLFLFEDETRGRLMWMSRDHYEFDALVPGVPLQEVWLRAGEFDEVQKRFLDEIAAAEREFTSRNGQ</sequence>
<dbReference type="InterPro" id="IPR028958">
    <property type="entry name" value="Imm42"/>
</dbReference>
<accession>A0A7K1V4Q6</accession>
<reference evidence="1 2" key="1">
    <citation type="submission" date="2019-12" db="EMBL/GenBank/DDBJ databases">
        <title>Nocardia sp. nov. ET3-3 isolated from soil.</title>
        <authorList>
            <person name="Kanchanasin P."/>
            <person name="Tanasupawat S."/>
            <person name="Yuki M."/>
            <person name="Kudo T."/>
        </authorList>
    </citation>
    <scope>NUCLEOTIDE SEQUENCE [LARGE SCALE GENOMIC DNA]</scope>
    <source>
        <strain evidence="1 2">ET3-3</strain>
    </source>
</reference>
<evidence type="ECO:0000313" key="2">
    <source>
        <dbReference type="Proteomes" id="UP000466794"/>
    </source>
</evidence>
<dbReference type="Proteomes" id="UP000466794">
    <property type="component" value="Unassembled WGS sequence"/>
</dbReference>